<dbReference type="RefSeq" id="WP_093559692.1">
    <property type="nucleotide sequence ID" value="NZ_FPBO01000040.1"/>
</dbReference>
<organism evidence="1 2">
    <name type="scientific">Pseudoduganella namucuonensis</name>
    <dbReference type="NCBI Taxonomy" id="1035707"/>
    <lineage>
        <taxon>Bacteria</taxon>
        <taxon>Pseudomonadati</taxon>
        <taxon>Pseudomonadota</taxon>
        <taxon>Betaproteobacteria</taxon>
        <taxon>Burkholderiales</taxon>
        <taxon>Oxalobacteraceae</taxon>
        <taxon>Telluria group</taxon>
        <taxon>Pseudoduganella</taxon>
    </lineage>
</organism>
<reference evidence="2" key="1">
    <citation type="submission" date="2016-10" db="EMBL/GenBank/DDBJ databases">
        <authorList>
            <person name="Varghese N."/>
            <person name="Submissions S."/>
        </authorList>
    </citation>
    <scope>NUCLEOTIDE SEQUENCE [LARGE SCALE GENOMIC DNA]</scope>
    <source>
        <strain evidence="2">CGMCC 1.11014</strain>
    </source>
</reference>
<dbReference type="STRING" id="1035707.SAMN05216552_104036"/>
<proteinExistence type="predicted"/>
<accession>A0A1I7LW17</accession>
<protein>
    <submittedName>
        <fullName evidence="1">Uncharacterized protein</fullName>
    </submittedName>
</protein>
<name>A0A1I7LW17_9BURK</name>
<dbReference type="AlphaFoldDB" id="A0A1I7LW17"/>
<evidence type="ECO:0000313" key="2">
    <source>
        <dbReference type="Proteomes" id="UP000199391"/>
    </source>
</evidence>
<dbReference type="Proteomes" id="UP000199391">
    <property type="component" value="Unassembled WGS sequence"/>
</dbReference>
<keyword evidence="2" id="KW-1185">Reference proteome</keyword>
<sequence length="110" mass="12239">MRELLMELVKRAHAENSVAVATLADGIAMLAYPMDDGMLVGLGMEGEYARRVDATRLLHKRAGDMARFGGWLPAQLKDGAWYVLKRLPSYHQDARLLEEDEVAAAVELLK</sequence>
<evidence type="ECO:0000313" key="1">
    <source>
        <dbReference type="EMBL" id="SFV13896.1"/>
    </source>
</evidence>
<gene>
    <name evidence="1" type="ORF">SAMN05216552_104036</name>
</gene>
<dbReference type="EMBL" id="FPBO01000040">
    <property type="protein sequence ID" value="SFV13896.1"/>
    <property type="molecule type" value="Genomic_DNA"/>
</dbReference>
<dbReference type="OrthoDB" id="8719937at2"/>